<comment type="caution">
    <text evidence="2">The sequence shown here is derived from an EMBL/GenBank/DDBJ whole genome shotgun (WGS) entry which is preliminary data.</text>
</comment>
<name>A0AAJ1BG38_9GAMM</name>
<feature type="chain" id="PRO_5042523688" description="Outer membrane protein beta-barrel domain-containing protein" evidence="1">
    <location>
        <begin position="22"/>
        <end position="286"/>
    </location>
</feature>
<accession>A0AAJ1BG38</accession>
<feature type="signal peptide" evidence="1">
    <location>
        <begin position="1"/>
        <end position="21"/>
    </location>
</feature>
<gene>
    <name evidence="2" type="ORF">MJ923_07575</name>
</gene>
<dbReference type="Proteomes" id="UP001297581">
    <property type="component" value="Unassembled WGS sequence"/>
</dbReference>
<dbReference type="AlphaFoldDB" id="A0AAJ1BG38"/>
<dbReference type="EMBL" id="JAKUDL010000002">
    <property type="protein sequence ID" value="MCH4294162.1"/>
    <property type="molecule type" value="Genomic_DNA"/>
</dbReference>
<organism evidence="2 3">
    <name type="scientific">Shewanella zhuhaiensis</name>
    <dbReference type="NCBI Taxonomy" id="2919576"/>
    <lineage>
        <taxon>Bacteria</taxon>
        <taxon>Pseudomonadati</taxon>
        <taxon>Pseudomonadota</taxon>
        <taxon>Gammaproteobacteria</taxon>
        <taxon>Alteromonadales</taxon>
        <taxon>Shewanellaceae</taxon>
        <taxon>Shewanella</taxon>
    </lineage>
</organism>
<protein>
    <recommendedName>
        <fullName evidence="4">Outer membrane protein beta-barrel domain-containing protein</fullName>
    </recommendedName>
</protein>
<keyword evidence="1" id="KW-0732">Signal</keyword>
<evidence type="ECO:0000313" key="3">
    <source>
        <dbReference type="Proteomes" id="UP001297581"/>
    </source>
</evidence>
<evidence type="ECO:0008006" key="4">
    <source>
        <dbReference type="Google" id="ProtNLM"/>
    </source>
</evidence>
<proteinExistence type="predicted"/>
<keyword evidence="3" id="KW-1185">Reference proteome</keyword>
<evidence type="ECO:0000256" key="1">
    <source>
        <dbReference type="SAM" id="SignalP"/>
    </source>
</evidence>
<evidence type="ECO:0000313" key="2">
    <source>
        <dbReference type="EMBL" id="MCH4294162.1"/>
    </source>
</evidence>
<reference evidence="2 3" key="1">
    <citation type="submission" date="2022-02" db="EMBL/GenBank/DDBJ databases">
        <title>The genome sequence of Shewanella sp. 3B26.</title>
        <authorList>
            <person name="Du J."/>
        </authorList>
    </citation>
    <scope>NUCLEOTIDE SEQUENCE [LARGE SCALE GENOMIC DNA]</scope>
    <source>
        <strain evidence="2 3">3B26</strain>
    </source>
</reference>
<dbReference type="RefSeq" id="WP_240590560.1">
    <property type="nucleotide sequence ID" value="NZ_JAKUDL010000002.1"/>
</dbReference>
<sequence>MRASATLLCIALAGFSQCSLAKDMTIKVGGFYSQSDSSIDVTDPIVGEDFRLDFESDLQLAENQFLPFIEFEYALGNRHNLYLDWKRLHRSAETTAVARPFQVQIDDTVYEVRAGGKLDTTLNIDILRLGYGYDVFEGNDYTLGVTIGLHTMFIKTMFEGAIGACLATELNENLCGQRPIPQIVENDVTAPLPDIGIIGRYEFFPGWEFTGHAQYFQIKLDDLKGSLTDIRAGVSADLGDSWQLSLAYNYYKVDVDITQSAQNIKVADYNIYYSFVGPMISVSYKF</sequence>